<evidence type="ECO:0000256" key="8">
    <source>
        <dbReference type="ARBA" id="ARBA00023315"/>
    </source>
</evidence>
<evidence type="ECO:0000259" key="12">
    <source>
        <dbReference type="Pfam" id="PF16911"/>
    </source>
</evidence>
<dbReference type="PANTHER" id="PTHR28037">
    <property type="entry name" value="ALCOHOL O-ACETYLTRANSFERASE 1-RELATED"/>
    <property type="match status" value="1"/>
</dbReference>
<evidence type="ECO:0000256" key="10">
    <source>
        <dbReference type="ARBA" id="ARBA00032317"/>
    </source>
</evidence>
<proteinExistence type="inferred from homology"/>
<sequence length="371" mass="39750">MAITDPVGLGGGEGPRFVATVLPIPLRQVRLGDAAQGGWADEVDGFELAQPVDWRSGPLVRAVHIAGPGQVHDLILTLPHSVADGTTALSLLRQWVRLAAAPPVRVVVGPQQMPEPLEALFPAREPFVGGPLGQGADAGAGGEVVGRLEPERFVPFDLRRTRMLHRALSGAVLGRLTAACRREGATLDGVLAAGLACAVARDAEAAPAARFAVGSRVSLREELARAVDEDEVGCFVSALHSVVSCRPDDLWAMARFVRDDIAARKKRGEQYEAFDRLAEQGPWGVADCEPFVRHLEEHGPFNFFVSNVGRFEFPTQLGSWRLSGAQFVGGISVAGYFGSSVTTSQGQLSWNFTYIDQAVSRDRAERVVDDA</sequence>
<evidence type="ECO:0000256" key="9">
    <source>
        <dbReference type="ARBA" id="ARBA00030465"/>
    </source>
</evidence>
<evidence type="ECO:0000256" key="3">
    <source>
        <dbReference type="ARBA" id="ARBA00001907"/>
    </source>
</evidence>
<comment type="catalytic activity">
    <reaction evidence="3">
        <text>2 a mycocerosyl-[mycocerosic acid synthase] + a phthiodiolone = a dimycocerosyl phthiodiolone + 2 holo-[mycocerosic acid synthase].</text>
        <dbReference type="EC" id="2.3.1.282"/>
    </reaction>
</comment>
<comment type="catalytic activity">
    <reaction evidence="1">
        <text>2 a mycocerosyl-[mycocerosic acid synthase] + a phthiocerol = a dimycocerosyl phthiocerol + 2 holo-[mycocerosic acid synthase].</text>
        <dbReference type="EC" id="2.3.1.282"/>
    </reaction>
</comment>
<dbReference type="Proteomes" id="UP000248889">
    <property type="component" value="Unassembled WGS sequence"/>
</dbReference>
<feature type="non-terminal residue" evidence="13">
    <location>
        <position position="371"/>
    </location>
</feature>
<dbReference type="EC" id="2.3.1.282" evidence="5"/>
<dbReference type="Gene3D" id="3.30.559.10">
    <property type="entry name" value="Chloramphenicol acetyltransferase-like domain"/>
    <property type="match status" value="1"/>
</dbReference>
<dbReference type="InterPro" id="IPR031641">
    <property type="entry name" value="PapA_C"/>
</dbReference>
<evidence type="ECO:0000256" key="11">
    <source>
        <dbReference type="ARBA" id="ARBA00033407"/>
    </source>
</evidence>
<protein>
    <recommendedName>
        <fullName evidence="6">Phthiocerol/phthiodiolone dimycocerosyl transferase</fullName>
        <ecNumber evidence="5">2.3.1.282</ecNumber>
    </recommendedName>
    <alternativeName>
        <fullName evidence="11">Acyltransferase PapA5</fullName>
    </alternativeName>
    <alternativeName>
        <fullName evidence="9">Phthiocerol/phthiodiolone O-acyltransferase</fullName>
    </alternativeName>
    <alternativeName>
        <fullName evidence="10">Polyketide synthase-associated protein A5</fullName>
    </alternativeName>
</protein>
<gene>
    <name evidence="13" type="ORF">DN069_39150</name>
</gene>
<dbReference type="SUPFAM" id="SSF52777">
    <property type="entry name" value="CoA-dependent acyltransferases"/>
    <property type="match status" value="2"/>
</dbReference>
<evidence type="ECO:0000256" key="5">
    <source>
        <dbReference type="ARBA" id="ARBA00012866"/>
    </source>
</evidence>
<dbReference type="InterPro" id="IPR023213">
    <property type="entry name" value="CAT-like_dom_sf"/>
</dbReference>
<evidence type="ECO:0000256" key="6">
    <source>
        <dbReference type="ARBA" id="ARBA00013449"/>
    </source>
</evidence>
<organism evidence="13 14">
    <name type="scientific">Streptacidiphilus pinicola</name>
    <dbReference type="NCBI Taxonomy" id="2219663"/>
    <lineage>
        <taxon>Bacteria</taxon>
        <taxon>Bacillati</taxon>
        <taxon>Actinomycetota</taxon>
        <taxon>Actinomycetes</taxon>
        <taxon>Kitasatosporales</taxon>
        <taxon>Streptomycetaceae</taxon>
        <taxon>Streptacidiphilus</taxon>
    </lineage>
</organism>
<evidence type="ECO:0000256" key="7">
    <source>
        <dbReference type="ARBA" id="ARBA00022679"/>
    </source>
</evidence>
<dbReference type="InterPro" id="IPR052058">
    <property type="entry name" value="Alcohol_O-acetyltransferase"/>
</dbReference>
<dbReference type="PANTHER" id="PTHR28037:SF1">
    <property type="entry name" value="ALCOHOL O-ACETYLTRANSFERASE 1-RELATED"/>
    <property type="match status" value="1"/>
</dbReference>
<comment type="catalytic activity">
    <reaction evidence="2">
        <text>2 a mycocerosyl-[mycocerosic acid synthase] + a phenolphthiocerol = a dimycocerosyl phenolphthiocerol + 2 holo-[mycocerosic acid synthase].</text>
        <dbReference type="EC" id="2.3.1.282"/>
    </reaction>
</comment>
<evidence type="ECO:0000313" key="13">
    <source>
        <dbReference type="EMBL" id="RAG80256.1"/>
    </source>
</evidence>
<dbReference type="GO" id="GO:0016746">
    <property type="term" value="F:acyltransferase activity"/>
    <property type="evidence" value="ECO:0007669"/>
    <property type="project" value="UniProtKB-KW"/>
</dbReference>
<dbReference type="Gene3D" id="3.30.559.30">
    <property type="entry name" value="Nonribosomal peptide synthetase, condensation domain"/>
    <property type="match status" value="1"/>
</dbReference>
<comment type="similarity">
    <text evidence="4">Belongs to the acyltransferase PapA5 family.</text>
</comment>
<comment type="caution">
    <text evidence="13">The sequence shown here is derived from an EMBL/GenBank/DDBJ whole genome shotgun (WGS) entry which is preliminary data.</text>
</comment>
<evidence type="ECO:0000256" key="2">
    <source>
        <dbReference type="ARBA" id="ARBA00000625"/>
    </source>
</evidence>
<dbReference type="Pfam" id="PF16911">
    <property type="entry name" value="PapA_C"/>
    <property type="match status" value="1"/>
</dbReference>
<evidence type="ECO:0000313" key="14">
    <source>
        <dbReference type="Proteomes" id="UP000248889"/>
    </source>
</evidence>
<evidence type="ECO:0000256" key="1">
    <source>
        <dbReference type="ARBA" id="ARBA00000026"/>
    </source>
</evidence>
<feature type="domain" description="Phthiocerol/phthiodiolone dimycocerosyl transferase C-terminal" evidence="12">
    <location>
        <begin position="167"/>
        <end position="314"/>
    </location>
</feature>
<accession>A0A2X0IRU9</accession>
<reference evidence="13 14" key="1">
    <citation type="submission" date="2018-06" db="EMBL/GenBank/DDBJ databases">
        <title>Streptacidiphilus pinicola sp. nov., isolated from pine grove soil.</title>
        <authorList>
            <person name="Roh S.G."/>
            <person name="Park S."/>
            <person name="Kim M.-K."/>
            <person name="Yun B.-R."/>
            <person name="Park J."/>
            <person name="Kim M.J."/>
            <person name="Kim Y.S."/>
            <person name="Kim S.B."/>
        </authorList>
    </citation>
    <scope>NUCLEOTIDE SEQUENCE [LARGE SCALE GENOMIC DNA]</scope>
    <source>
        <strain evidence="13 14">MMS16-CNU450</strain>
    </source>
</reference>
<keyword evidence="7" id="KW-0808">Transferase</keyword>
<evidence type="ECO:0000256" key="4">
    <source>
        <dbReference type="ARBA" id="ARBA00006558"/>
    </source>
</evidence>
<dbReference type="AlphaFoldDB" id="A0A2X0IRU9"/>
<name>A0A2X0IRU9_9ACTN</name>
<keyword evidence="8" id="KW-0012">Acyltransferase</keyword>
<keyword evidence="14" id="KW-1185">Reference proteome</keyword>
<dbReference type="EMBL" id="QKYN01000281">
    <property type="protein sequence ID" value="RAG80256.1"/>
    <property type="molecule type" value="Genomic_DNA"/>
</dbReference>